<sequence>MFTVPEVFSYRSPSAEEVDVGSRFLLQQLAQEMDFPLGSFRLESHPVFGAILHGPNCQVSIGRKGEVSWVVVCCLIFGGDEARTSRVRTFPVLDLRRNIGLLEFLLVFHLTIEDGKRRPATQGQSEEISFPLARSGQRWLEEPMSVIAT</sequence>
<organism evidence="1">
    <name type="scientific">Herbaspirillum huttiense subsp. nephrolepidis</name>
    <dbReference type="NCBI Taxonomy" id="3075126"/>
    <lineage>
        <taxon>Bacteria</taxon>
        <taxon>Pseudomonadati</taxon>
        <taxon>Pseudomonadota</taxon>
        <taxon>Betaproteobacteria</taxon>
        <taxon>Burkholderiales</taxon>
        <taxon>Oxalobacteraceae</taxon>
        <taxon>Herbaspirillum</taxon>
    </lineage>
</organism>
<protein>
    <submittedName>
        <fullName evidence="1">Uncharacterized protein</fullName>
    </submittedName>
</protein>
<name>A0AAE4K634_9BURK</name>
<accession>A0AAE4K634</accession>
<gene>
    <name evidence="1" type="ORF">RJN63_12330</name>
</gene>
<reference evidence="1" key="1">
    <citation type="submission" date="2023-02" db="EMBL/GenBank/DDBJ databases">
        <title>Description of Herbaspirillum huttiense subsp. nephrolepsisexaltata and Herbaspirillum huttiense subsp. lycopersicon.</title>
        <authorList>
            <person name="Poudel M."/>
            <person name="Sharma A."/>
            <person name="Goss E."/>
            <person name="Tapia J.H."/>
            <person name="Harmon C.M."/>
            <person name="Jones J.B."/>
        </authorList>
    </citation>
    <scope>NUCLEOTIDE SEQUENCE</scope>
    <source>
        <strain evidence="1">NC40101</strain>
    </source>
</reference>
<evidence type="ECO:0000313" key="1">
    <source>
        <dbReference type="EMBL" id="MDT0337622.1"/>
    </source>
</evidence>
<proteinExistence type="predicted"/>
<comment type="caution">
    <text evidence="1">The sequence shown here is derived from an EMBL/GenBank/DDBJ whole genome shotgun (WGS) entry which is preliminary data.</text>
</comment>
<dbReference type="AlphaFoldDB" id="A0AAE4K634"/>
<dbReference type="RefSeq" id="WP_284078301.1">
    <property type="nucleotide sequence ID" value="NZ_JAVLSM010000007.1"/>
</dbReference>
<dbReference type="EMBL" id="JAVRAA010000005">
    <property type="protein sequence ID" value="MDT0337622.1"/>
    <property type="molecule type" value="Genomic_DNA"/>
</dbReference>